<feature type="domain" description="Kinetochore protein Ndc80 CH" evidence="13">
    <location>
        <begin position="112"/>
        <end position="236"/>
    </location>
</feature>
<reference evidence="14 15" key="1">
    <citation type="journal article" date="2015" name="Nat. Commun.">
        <title>Lucilia cuprina genome unlocks parasitic fly biology to underpin future interventions.</title>
        <authorList>
            <person name="Anstead C.A."/>
            <person name="Korhonen P.K."/>
            <person name="Young N.D."/>
            <person name="Hall R.S."/>
            <person name="Jex A.R."/>
            <person name="Murali S.C."/>
            <person name="Hughes D.S."/>
            <person name="Lee S.F."/>
            <person name="Perry T."/>
            <person name="Stroehlein A.J."/>
            <person name="Ansell B.R."/>
            <person name="Breugelmans B."/>
            <person name="Hofmann A."/>
            <person name="Qu J."/>
            <person name="Dugan S."/>
            <person name="Lee S.L."/>
            <person name="Chao H."/>
            <person name="Dinh H."/>
            <person name="Han Y."/>
            <person name="Doddapaneni H.V."/>
            <person name="Worley K.C."/>
            <person name="Muzny D.M."/>
            <person name="Ioannidis P."/>
            <person name="Waterhouse R.M."/>
            <person name="Zdobnov E.M."/>
            <person name="James P.J."/>
            <person name="Bagnall N.H."/>
            <person name="Kotze A.C."/>
            <person name="Gibbs R.A."/>
            <person name="Richards S."/>
            <person name="Batterham P."/>
            <person name="Gasser R.B."/>
        </authorList>
    </citation>
    <scope>NUCLEOTIDE SEQUENCE [LARGE SCALE GENOMIC DNA]</scope>
    <source>
        <strain evidence="14 15">LS</strain>
        <tissue evidence="14">Full body</tissue>
    </source>
</reference>
<evidence type="ECO:0000256" key="7">
    <source>
        <dbReference type="ARBA" id="ARBA00023242"/>
    </source>
</evidence>
<keyword evidence="5 10" id="KW-0995">Kinetochore</keyword>
<dbReference type="Proteomes" id="UP000037069">
    <property type="component" value="Unassembled WGS sequence"/>
</dbReference>
<comment type="function">
    <text evidence="10">Acts as a component of the essential kinetochore-associated NDC80 complex, which is required for chromosome segregation and spindle checkpoint activity.</text>
</comment>
<protein>
    <recommendedName>
        <fullName evidence="10">Kinetochore protein NDC80</fullName>
    </recommendedName>
</protein>
<feature type="region of interest" description="Disordered" evidence="12">
    <location>
        <begin position="1"/>
        <end position="99"/>
    </location>
</feature>
<keyword evidence="9 10" id="KW-0137">Centromere</keyword>
<comment type="similarity">
    <text evidence="1 10">Belongs to the NDC80/HEC1 family.</text>
</comment>
<organism evidence="14 15">
    <name type="scientific">Lucilia cuprina</name>
    <name type="common">Green bottle fly</name>
    <name type="synonym">Australian sheep blowfly</name>
    <dbReference type="NCBI Taxonomy" id="7375"/>
    <lineage>
        <taxon>Eukaryota</taxon>
        <taxon>Metazoa</taxon>
        <taxon>Ecdysozoa</taxon>
        <taxon>Arthropoda</taxon>
        <taxon>Hexapoda</taxon>
        <taxon>Insecta</taxon>
        <taxon>Pterygota</taxon>
        <taxon>Neoptera</taxon>
        <taxon>Endopterygota</taxon>
        <taxon>Diptera</taxon>
        <taxon>Brachycera</taxon>
        <taxon>Muscomorpha</taxon>
        <taxon>Oestroidea</taxon>
        <taxon>Calliphoridae</taxon>
        <taxon>Luciliinae</taxon>
        <taxon>Lucilia</taxon>
    </lineage>
</organism>
<dbReference type="GO" id="GO:0051315">
    <property type="term" value="P:attachment of mitotic spindle microtubules to kinetochore"/>
    <property type="evidence" value="ECO:0007669"/>
    <property type="project" value="UniProtKB-UniRule"/>
</dbReference>
<dbReference type="OrthoDB" id="7459479at2759"/>
<gene>
    <name evidence="14" type="ORF">FF38_08598</name>
</gene>
<dbReference type="InterPro" id="IPR005550">
    <property type="entry name" value="Kinetochore_Ndc80"/>
</dbReference>
<dbReference type="Pfam" id="PF03801">
    <property type="entry name" value="Ndc80_HEC"/>
    <property type="match status" value="1"/>
</dbReference>
<evidence type="ECO:0000256" key="3">
    <source>
        <dbReference type="ARBA" id="ARBA00022618"/>
    </source>
</evidence>
<keyword evidence="2 10" id="KW-0158">Chromosome</keyword>
<evidence type="ECO:0000313" key="15">
    <source>
        <dbReference type="Proteomes" id="UP000037069"/>
    </source>
</evidence>
<dbReference type="GO" id="GO:0051301">
    <property type="term" value="P:cell division"/>
    <property type="evidence" value="ECO:0007669"/>
    <property type="project" value="UniProtKB-UniRule"/>
</dbReference>
<keyword evidence="6 11" id="KW-0175">Coiled coil</keyword>
<evidence type="ECO:0000256" key="2">
    <source>
        <dbReference type="ARBA" id="ARBA00022454"/>
    </source>
</evidence>
<keyword evidence="7 10" id="KW-0539">Nucleus</keyword>
<dbReference type="GO" id="GO:0005634">
    <property type="term" value="C:nucleus"/>
    <property type="evidence" value="ECO:0007669"/>
    <property type="project" value="UniProtKB-SubCell"/>
</dbReference>
<evidence type="ECO:0000256" key="9">
    <source>
        <dbReference type="ARBA" id="ARBA00023328"/>
    </source>
</evidence>
<keyword evidence="3 10" id="KW-0132">Cell division</keyword>
<dbReference type="STRING" id="7375.A0A0L0C2B4"/>
<evidence type="ECO:0000256" key="11">
    <source>
        <dbReference type="SAM" id="Coils"/>
    </source>
</evidence>
<name>A0A0L0C2B4_LUCCU</name>
<evidence type="ECO:0000256" key="8">
    <source>
        <dbReference type="ARBA" id="ARBA00023306"/>
    </source>
</evidence>
<keyword evidence="8 10" id="KW-0131">Cell cycle</keyword>
<evidence type="ECO:0000256" key="1">
    <source>
        <dbReference type="ARBA" id="ARBA00007050"/>
    </source>
</evidence>
<feature type="compositionally biased region" description="Low complexity" evidence="12">
    <location>
        <begin position="35"/>
        <end position="50"/>
    </location>
</feature>
<dbReference type="PANTHER" id="PTHR10643">
    <property type="entry name" value="KINETOCHORE PROTEIN NDC80"/>
    <property type="match status" value="1"/>
</dbReference>
<feature type="coiled-coil region" evidence="11">
    <location>
        <begin position="581"/>
        <end position="678"/>
    </location>
</feature>
<feature type="coiled-coil region" evidence="11">
    <location>
        <begin position="318"/>
        <end position="384"/>
    </location>
</feature>
<sequence length="678" mass="78350">MQRPRRTSEFQEDAIGIRRQSRAQARNTLAPSPCGSAVGTNAVGAAGGTAKKFSARQSRIAVPSRPSSSDRGGGSINPYLSVPTANTQRGTTPQKTPLPKTTANRVLFTAEKQRSGQTGNSLALHNDKKWVQEQTQRITEHLLNQGTLAGGISTDFLNRGLRQMSIKQFVAIINHFLGYIWGNRYTVGNNHVEDIINILQKLQYPHPVNKSWLKTPNTQHSFGNVIVLFDFLMDFVPNTEEDENEGIYFELKEPEELSASKMQEDPFHMPDLEFQQQLLKNSEEGFMLWDKQKTEEFDSLQLQTCNLLIQKNTGLADIKAVEMEVEKLKDTLKSLEKEKPPEDKEMLKMKSKLTHELKSLRRETKVLQDECEANERELKDLNSHKQLIIKDVDTIELDIKKLHEMLNTQTCTVEQRNRMIDDIMQHKQMLAIQERAVEDLQNRYHNQQILRSKALKQFNDQIEIFNAHMREIKFSELLKGNNDTSLNENNLQLSLRPEQDELDKLIPLLQQINEEAKQYIQTNKKKIFQLQEHCKALTTDIEAILQPKLMTLRTANNTNVENLQKLVNVFQQNECKMREKILKLEEDISSADKIIEELQTVIKHKNSLVEKMKADNEQTMQDAERKHAQYVEQRKAFLEAYEKMLDECIQGDVLQQLIQQVEVQEQQLEVLRKDFNRN</sequence>
<dbReference type="AlphaFoldDB" id="A0A0L0C2B4"/>
<comment type="subunit">
    <text evidence="10">Component of the NDC80 complex.</text>
</comment>
<feature type="coiled-coil region" evidence="11">
    <location>
        <begin position="423"/>
        <end position="450"/>
    </location>
</feature>
<accession>A0A0L0C2B4</accession>
<dbReference type="EMBL" id="JRES01000984">
    <property type="protein sequence ID" value="KNC26465.1"/>
    <property type="molecule type" value="Genomic_DNA"/>
</dbReference>
<dbReference type="InterPro" id="IPR055260">
    <property type="entry name" value="Ndc80_CH"/>
</dbReference>
<dbReference type="GO" id="GO:0031262">
    <property type="term" value="C:Ndc80 complex"/>
    <property type="evidence" value="ECO:0007669"/>
    <property type="project" value="UniProtKB-UniRule"/>
</dbReference>
<evidence type="ECO:0000256" key="4">
    <source>
        <dbReference type="ARBA" id="ARBA00022776"/>
    </source>
</evidence>
<evidence type="ECO:0000313" key="14">
    <source>
        <dbReference type="EMBL" id="KNC26465.1"/>
    </source>
</evidence>
<dbReference type="InterPro" id="IPR038273">
    <property type="entry name" value="Ndc80_sf"/>
</dbReference>
<evidence type="ECO:0000256" key="5">
    <source>
        <dbReference type="ARBA" id="ARBA00022838"/>
    </source>
</evidence>
<proteinExistence type="inferred from homology"/>
<comment type="subcellular location">
    <subcellularLocation>
        <location evidence="10">Chromosome</location>
        <location evidence="10">Centromere</location>
        <location evidence="10">Kinetochore</location>
    </subcellularLocation>
    <subcellularLocation>
        <location evidence="10">Nucleus</location>
    </subcellularLocation>
</comment>
<evidence type="ECO:0000256" key="6">
    <source>
        <dbReference type="ARBA" id="ARBA00023054"/>
    </source>
</evidence>
<dbReference type="OMA" id="CEANERE"/>
<dbReference type="Gene3D" id="1.10.418.30">
    <property type="entry name" value="Ncd80 complex, Ncd80 subunit"/>
    <property type="match status" value="1"/>
</dbReference>
<evidence type="ECO:0000259" key="13">
    <source>
        <dbReference type="Pfam" id="PF03801"/>
    </source>
</evidence>
<evidence type="ECO:0000256" key="12">
    <source>
        <dbReference type="SAM" id="MobiDB-lite"/>
    </source>
</evidence>
<keyword evidence="4 10" id="KW-0498">Mitosis</keyword>
<dbReference type="PANTHER" id="PTHR10643:SF2">
    <property type="entry name" value="KINETOCHORE PROTEIN NDC80 HOMOLOG"/>
    <property type="match status" value="1"/>
</dbReference>
<evidence type="ECO:0000256" key="10">
    <source>
        <dbReference type="RuleBase" id="RU368072"/>
    </source>
</evidence>
<keyword evidence="15" id="KW-1185">Reference proteome</keyword>
<comment type="caution">
    <text evidence="14">The sequence shown here is derived from an EMBL/GenBank/DDBJ whole genome shotgun (WGS) entry which is preliminary data.</text>
</comment>